<protein>
    <submittedName>
        <fullName evidence="2">Secreted protein</fullName>
    </submittedName>
</protein>
<evidence type="ECO:0000313" key="2">
    <source>
        <dbReference type="WBParaSite" id="MCU_005790-RA"/>
    </source>
</evidence>
<sequence length="147" mass="15882">VPHPATRRPGGGNSGGHQRCFHSRQWGRPASWSFGETTTSLVLPTLLAPSLKTVAARVTSWWVLPHPKALRARPCSATAILLLLPTLLAHFSTVDTLHTTMEIMRQGVAIDVSDNDVDDHDGLRHLSSMSLDEGRAPPRPADASPIS</sequence>
<accession>A0A5K3F6B9</accession>
<dbReference type="WBParaSite" id="MCU_005790-RA">
    <property type="protein sequence ID" value="MCU_005790-RA"/>
    <property type="gene ID" value="MCU_005790"/>
</dbReference>
<feature type="region of interest" description="Disordered" evidence="1">
    <location>
        <begin position="123"/>
        <end position="147"/>
    </location>
</feature>
<dbReference type="AlphaFoldDB" id="A0A5K3F6B9"/>
<name>A0A5K3F6B9_MESCO</name>
<evidence type="ECO:0000256" key="1">
    <source>
        <dbReference type="SAM" id="MobiDB-lite"/>
    </source>
</evidence>
<organism evidence="2">
    <name type="scientific">Mesocestoides corti</name>
    <name type="common">Flatworm</name>
    <dbReference type="NCBI Taxonomy" id="53468"/>
    <lineage>
        <taxon>Eukaryota</taxon>
        <taxon>Metazoa</taxon>
        <taxon>Spiralia</taxon>
        <taxon>Lophotrochozoa</taxon>
        <taxon>Platyhelminthes</taxon>
        <taxon>Cestoda</taxon>
        <taxon>Eucestoda</taxon>
        <taxon>Cyclophyllidea</taxon>
        <taxon>Mesocestoididae</taxon>
        <taxon>Mesocestoides</taxon>
    </lineage>
</organism>
<proteinExistence type="predicted"/>
<reference evidence="2" key="1">
    <citation type="submission" date="2019-11" db="UniProtKB">
        <authorList>
            <consortium name="WormBaseParasite"/>
        </authorList>
    </citation>
    <scope>IDENTIFICATION</scope>
</reference>